<feature type="compositionally biased region" description="Polar residues" evidence="2">
    <location>
        <begin position="496"/>
        <end position="507"/>
    </location>
</feature>
<dbReference type="OrthoDB" id="10422647at2759"/>
<evidence type="ECO:0000259" key="3">
    <source>
        <dbReference type="Pfam" id="PF24924"/>
    </source>
</evidence>
<keyword evidence="1" id="KW-0175">Coiled coil</keyword>
<proteinExistence type="predicted"/>
<evidence type="ECO:0000313" key="4">
    <source>
        <dbReference type="EMBL" id="KAA3465495.1"/>
    </source>
</evidence>
<feature type="coiled-coil region" evidence="1">
    <location>
        <begin position="241"/>
        <end position="336"/>
    </location>
</feature>
<dbReference type="EMBL" id="SMMG02000007">
    <property type="protein sequence ID" value="KAA3465495.1"/>
    <property type="molecule type" value="Genomic_DNA"/>
</dbReference>
<dbReference type="PANTHER" id="PTHR48200:SF1">
    <property type="entry name" value="AMINOTRANSFERASE-LIKE PLANT MOBILE DOMAIN-CONTAINING PROTEIN"/>
    <property type="match status" value="1"/>
</dbReference>
<dbReference type="Proteomes" id="UP000325315">
    <property type="component" value="Unassembled WGS sequence"/>
</dbReference>
<dbReference type="InterPro" id="IPR056647">
    <property type="entry name" value="DUF7745"/>
</dbReference>
<dbReference type="Pfam" id="PF24924">
    <property type="entry name" value="DUF7745"/>
    <property type="match status" value="1"/>
</dbReference>
<evidence type="ECO:0000313" key="5">
    <source>
        <dbReference type="Proteomes" id="UP000325315"/>
    </source>
</evidence>
<evidence type="ECO:0000256" key="1">
    <source>
        <dbReference type="SAM" id="Coils"/>
    </source>
</evidence>
<gene>
    <name evidence="4" type="ORF">EPI10_000654</name>
</gene>
<accession>A0A5B6V8N2</accession>
<sequence>MSLPCIYALVIFPKALRHVDEAVTDLFDRLNKWVTPVPTILAETFRSLNACRRTGEGRFIGCAQLLLVWFHSHFWKVDKVPYRVFFESYSPLKEATVTTRRDDILEQRWIEILQNLRKEDVEWKAPWMVPNEVLYQCGNFDWVPLPRIWGAVGYAPLLVLRQYKARQFISATYGLDQSEFSYNGDNYKKEIRDISETWKQARCMKILTGEPMTTPEYDWLRSQRINDNIPTSGQKNTRSLEEHLRLEAEKLRKGKNKAEEDLDSLKIDYKKLRRSLVESQNEKEQLKTRVSELEIPLYQYRSRNSIVELKDSLSKIEEMKRRIEELESALHSCELRTELFETREGRSKEELHHFHDQVRNRDYLMGEAIVQIREVADHLQTLAAQADILSMKYELQSDRNQELASFTRAKTKKMDQRLEQFQKDMQDQMQDQLAKLQQEMKDQMLEAQRNMMAQIAQMLNGAMGKGKSPMAITGEDSECIPPGFTPPHVQHEEYPQRSSITIRPQQG</sequence>
<dbReference type="PANTHER" id="PTHR48200">
    <property type="entry name" value="PROTEIN, PUTATIVE-RELATED"/>
    <property type="match status" value="1"/>
</dbReference>
<feature type="coiled-coil region" evidence="1">
    <location>
        <begin position="411"/>
        <end position="450"/>
    </location>
</feature>
<reference evidence="5" key="1">
    <citation type="journal article" date="2019" name="Plant Biotechnol. J.">
        <title>Genome sequencing of the Australian wild diploid species Gossypium australe highlights disease resistance and delayed gland morphogenesis.</title>
        <authorList>
            <person name="Cai Y."/>
            <person name="Cai X."/>
            <person name="Wang Q."/>
            <person name="Wang P."/>
            <person name="Zhang Y."/>
            <person name="Cai C."/>
            <person name="Xu Y."/>
            <person name="Wang K."/>
            <person name="Zhou Z."/>
            <person name="Wang C."/>
            <person name="Geng S."/>
            <person name="Li B."/>
            <person name="Dong Q."/>
            <person name="Hou Y."/>
            <person name="Wang H."/>
            <person name="Ai P."/>
            <person name="Liu Z."/>
            <person name="Yi F."/>
            <person name="Sun M."/>
            <person name="An G."/>
            <person name="Cheng J."/>
            <person name="Zhang Y."/>
            <person name="Shi Q."/>
            <person name="Xie Y."/>
            <person name="Shi X."/>
            <person name="Chang Y."/>
            <person name="Huang F."/>
            <person name="Chen Y."/>
            <person name="Hong S."/>
            <person name="Mi L."/>
            <person name="Sun Q."/>
            <person name="Zhang L."/>
            <person name="Zhou B."/>
            <person name="Peng R."/>
            <person name="Zhang X."/>
            <person name="Liu F."/>
        </authorList>
    </citation>
    <scope>NUCLEOTIDE SEQUENCE [LARGE SCALE GENOMIC DNA]</scope>
    <source>
        <strain evidence="5">cv. PA1801</strain>
    </source>
</reference>
<feature type="region of interest" description="Disordered" evidence="2">
    <location>
        <begin position="473"/>
        <end position="507"/>
    </location>
</feature>
<comment type="caution">
    <text evidence="4">The sequence shown here is derived from an EMBL/GenBank/DDBJ whole genome shotgun (WGS) entry which is preliminary data.</text>
</comment>
<organism evidence="4 5">
    <name type="scientific">Gossypium australe</name>
    <dbReference type="NCBI Taxonomy" id="47621"/>
    <lineage>
        <taxon>Eukaryota</taxon>
        <taxon>Viridiplantae</taxon>
        <taxon>Streptophyta</taxon>
        <taxon>Embryophyta</taxon>
        <taxon>Tracheophyta</taxon>
        <taxon>Spermatophyta</taxon>
        <taxon>Magnoliopsida</taxon>
        <taxon>eudicotyledons</taxon>
        <taxon>Gunneridae</taxon>
        <taxon>Pentapetalae</taxon>
        <taxon>rosids</taxon>
        <taxon>malvids</taxon>
        <taxon>Malvales</taxon>
        <taxon>Malvaceae</taxon>
        <taxon>Malvoideae</taxon>
        <taxon>Gossypium</taxon>
    </lineage>
</organism>
<evidence type="ECO:0000256" key="2">
    <source>
        <dbReference type="SAM" id="MobiDB-lite"/>
    </source>
</evidence>
<dbReference type="AlphaFoldDB" id="A0A5B6V8N2"/>
<name>A0A5B6V8N2_9ROSI</name>
<feature type="domain" description="DUF7745" evidence="3">
    <location>
        <begin position="6"/>
        <end position="201"/>
    </location>
</feature>
<keyword evidence="5" id="KW-1185">Reference proteome</keyword>
<protein>
    <submittedName>
        <fullName evidence="4">Coiled-coil domain-containing protein 102A-like protein</fullName>
    </submittedName>
</protein>